<dbReference type="Proteomes" id="UP001190700">
    <property type="component" value="Unassembled WGS sequence"/>
</dbReference>
<name>A0AAE0LDF6_9CHLO</name>
<proteinExistence type="predicted"/>
<organism evidence="1 2">
    <name type="scientific">Cymbomonas tetramitiformis</name>
    <dbReference type="NCBI Taxonomy" id="36881"/>
    <lineage>
        <taxon>Eukaryota</taxon>
        <taxon>Viridiplantae</taxon>
        <taxon>Chlorophyta</taxon>
        <taxon>Pyramimonadophyceae</taxon>
        <taxon>Pyramimonadales</taxon>
        <taxon>Pyramimonadaceae</taxon>
        <taxon>Cymbomonas</taxon>
    </lineage>
</organism>
<accession>A0AAE0LDF6</accession>
<gene>
    <name evidence="1" type="ORF">CYMTET_11159</name>
</gene>
<comment type="caution">
    <text evidence="1">The sequence shown here is derived from an EMBL/GenBank/DDBJ whole genome shotgun (WGS) entry which is preliminary data.</text>
</comment>
<reference evidence="1 2" key="1">
    <citation type="journal article" date="2015" name="Genome Biol. Evol.">
        <title>Comparative Genomics of a Bacterivorous Green Alga Reveals Evolutionary Causalities and Consequences of Phago-Mixotrophic Mode of Nutrition.</title>
        <authorList>
            <person name="Burns J.A."/>
            <person name="Paasch A."/>
            <person name="Narechania A."/>
            <person name="Kim E."/>
        </authorList>
    </citation>
    <scope>NUCLEOTIDE SEQUENCE [LARGE SCALE GENOMIC DNA]</scope>
    <source>
        <strain evidence="1 2">PLY_AMNH</strain>
    </source>
</reference>
<evidence type="ECO:0000313" key="2">
    <source>
        <dbReference type="Proteomes" id="UP001190700"/>
    </source>
</evidence>
<evidence type="ECO:0000313" key="1">
    <source>
        <dbReference type="EMBL" id="KAK3281027.1"/>
    </source>
</evidence>
<protein>
    <submittedName>
        <fullName evidence="1">Uncharacterized protein</fullName>
    </submittedName>
</protein>
<dbReference type="AlphaFoldDB" id="A0AAE0LDF6"/>
<dbReference type="EMBL" id="LGRX02004083">
    <property type="protein sequence ID" value="KAK3281027.1"/>
    <property type="molecule type" value="Genomic_DNA"/>
</dbReference>
<sequence length="67" mass="7304">MYGDRIGDPAVRSHYRRPLTVATTPSSSDGIYGNVIRTLSDAADTVFHFASLIRYSTGSFGNEYSGQ</sequence>
<keyword evidence="2" id="KW-1185">Reference proteome</keyword>